<protein>
    <recommendedName>
        <fullName evidence="4">ABC transporter permease</fullName>
    </recommendedName>
</protein>
<proteinExistence type="predicted"/>
<evidence type="ECO:0000313" key="3">
    <source>
        <dbReference type="Proteomes" id="UP000274271"/>
    </source>
</evidence>
<feature type="transmembrane region" description="Helical" evidence="1">
    <location>
        <begin position="231"/>
        <end position="250"/>
    </location>
</feature>
<feature type="transmembrane region" description="Helical" evidence="1">
    <location>
        <begin position="64"/>
        <end position="87"/>
    </location>
</feature>
<evidence type="ECO:0000313" key="2">
    <source>
        <dbReference type="EMBL" id="RRB11884.1"/>
    </source>
</evidence>
<dbReference type="EMBL" id="RQJP01000005">
    <property type="protein sequence ID" value="RRB11884.1"/>
    <property type="molecule type" value="Genomic_DNA"/>
</dbReference>
<dbReference type="RefSeq" id="WP_124909639.1">
    <property type="nucleotide sequence ID" value="NZ_RQJP01000005.1"/>
</dbReference>
<accession>A0A3P1CG67</accession>
<feature type="transmembrane region" description="Helical" evidence="1">
    <location>
        <begin position="21"/>
        <end position="44"/>
    </location>
</feature>
<keyword evidence="1" id="KW-1133">Transmembrane helix</keyword>
<sequence length="256" mass="28414">MNAATYLIPSLAMERLKIKGTLVVWLAVFAPVFVVIVAFVAGYADGEKFYRSGVNPWINFCEHILAGWSLFIFPLYVSLLSALYAGIEHQNRAWGYVYSLPVPKSSIYLSKLLVLSVLVALSHVALVVFALCAGSLMGMLKPAYGFQDFTMPAFMPVACINLFVCGLGLIVIQLFISLWYPGFIIPAGLGLFATLASAIARSFPVSHFSPYLWPFVFLNNTLQVHDWNYSILMWSFTVYLLGAAISLFIVGRRSNR</sequence>
<feature type="transmembrane region" description="Helical" evidence="1">
    <location>
        <begin position="108"/>
        <end position="133"/>
    </location>
</feature>
<organism evidence="2 3">
    <name type="scientific">Larkinella knui</name>
    <dbReference type="NCBI Taxonomy" id="2025310"/>
    <lineage>
        <taxon>Bacteria</taxon>
        <taxon>Pseudomonadati</taxon>
        <taxon>Bacteroidota</taxon>
        <taxon>Cytophagia</taxon>
        <taxon>Cytophagales</taxon>
        <taxon>Spirosomataceae</taxon>
        <taxon>Larkinella</taxon>
    </lineage>
</organism>
<feature type="transmembrane region" description="Helical" evidence="1">
    <location>
        <begin position="183"/>
        <end position="203"/>
    </location>
</feature>
<reference evidence="2 3" key="1">
    <citation type="submission" date="2018-11" db="EMBL/GenBank/DDBJ databases">
        <authorList>
            <person name="Zhou Z."/>
            <person name="Wang G."/>
        </authorList>
    </citation>
    <scope>NUCLEOTIDE SEQUENCE [LARGE SCALE GENOMIC DNA]</scope>
    <source>
        <strain evidence="2 3">KCTC42998</strain>
    </source>
</reference>
<keyword evidence="1" id="KW-0812">Transmembrane</keyword>
<dbReference type="Pfam" id="PF12730">
    <property type="entry name" value="ABC2_membrane_4"/>
    <property type="match status" value="1"/>
</dbReference>
<name>A0A3P1CG67_9BACT</name>
<keyword evidence="3" id="KW-1185">Reference proteome</keyword>
<evidence type="ECO:0008006" key="4">
    <source>
        <dbReference type="Google" id="ProtNLM"/>
    </source>
</evidence>
<gene>
    <name evidence="2" type="ORF">EHT87_25815</name>
</gene>
<comment type="caution">
    <text evidence="2">The sequence shown here is derived from an EMBL/GenBank/DDBJ whole genome shotgun (WGS) entry which is preliminary data.</text>
</comment>
<dbReference type="OrthoDB" id="5946463at2"/>
<keyword evidence="1" id="KW-0472">Membrane</keyword>
<dbReference type="CDD" id="cd21809">
    <property type="entry name" value="ABC-2_lan_permease-like"/>
    <property type="match status" value="1"/>
</dbReference>
<dbReference type="AlphaFoldDB" id="A0A3P1CG67"/>
<evidence type="ECO:0000256" key="1">
    <source>
        <dbReference type="SAM" id="Phobius"/>
    </source>
</evidence>
<feature type="transmembrane region" description="Helical" evidence="1">
    <location>
        <begin position="153"/>
        <end position="176"/>
    </location>
</feature>
<dbReference type="Proteomes" id="UP000274271">
    <property type="component" value="Unassembled WGS sequence"/>
</dbReference>